<evidence type="ECO:0000313" key="3">
    <source>
        <dbReference type="Proteomes" id="UP000616885"/>
    </source>
</evidence>
<sequence>MAATLNIKIEKAPEGQPLPLMSLPRDDLHPGRNSTHTCSLRPPIEIIGGGKGRWERAEREKHQKEKRVGGNQSQGKTPTECLARPSPPRSHSLPYSAIMCRILLHDDEVL</sequence>
<name>A0A8H7TNB3_BIOOC</name>
<feature type="compositionally biased region" description="Basic and acidic residues" evidence="1">
    <location>
        <begin position="52"/>
        <end position="68"/>
    </location>
</feature>
<evidence type="ECO:0000313" key="2">
    <source>
        <dbReference type="EMBL" id="KAF9750821.1"/>
    </source>
</evidence>
<dbReference type="Proteomes" id="UP000616885">
    <property type="component" value="Unassembled WGS sequence"/>
</dbReference>
<dbReference type="EMBL" id="JADCTT010000006">
    <property type="protein sequence ID" value="KAF9750821.1"/>
    <property type="molecule type" value="Genomic_DNA"/>
</dbReference>
<evidence type="ECO:0000256" key="1">
    <source>
        <dbReference type="SAM" id="MobiDB-lite"/>
    </source>
</evidence>
<reference evidence="2" key="1">
    <citation type="submission" date="2020-10" db="EMBL/GenBank/DDBJ databases">
        <title>High-Quality Genome Resource of Clonostachys rosea strain S41 by Oxford Nanopore Long-Read Sequencing.</title>
        <authorList>
            <person name="Wang H."/>
        </authorList>
    </citation>
    <scope>NUCLEOTIDE SEQUENCE</scope>
    <source>
        <strain evidence="2">S41</strain>
    </source>
</reference>
<protein>
    <submittedName>
        <fullName evidence="2">Uncharacterized protein</fullName>
    </submittedName>
</protein>
<proteinExistence type="predicted"/>
<comment type="caution">
    <text evidence="2">The sequence shown here is derived from an EMBL/GenBank/DDBJ whole genome shotgun (WGS) entry which is preliminary data.</text>
</comment>
<accession>A0A8H7TNB3</accession>
<organism evidence="2 3">
    <name type="scientific">Bionectria ochroleuca</name>
    <name type="common">Gliocladium roseum</name>
    <dbReference type="NCBI Taxonomy" id="29856"/>
    <lineage>
        <taxon>Eukaryota</taxon>
        <taxon>Fungi</taxon>
        <taxon>Dikarya</taxon>
        <taxon>Ascomycota</taxon>
        <taxon>Pezizomycotina</taxon>
        <taxon>Sordariomycetes</taxon>
        <taxon>Hypocreomycetidae</taxon>
        <taxon>Hypocreales</taxon>
        <taxon>Bionectriaceae</taxon>
        <taxon>Clonostachys</taxon>
    </lineage>
</organism>
<dbReference type="AlphaFoldDB" id="A0A8H7TNB3"/>
<feature type="region of interest" description="Disordered" evidence="1">
    <location>
        <begin position="15"/>
        <end position="90"/>
    </location>
</feature>
<gene>
    <name evidence="2" type="ORF">IM811_015041</name>
</gene>